<gene>
    <name evidence="9" type="ORF">FSB_LOCUS39352</name>
</gene>
<dbReference type="Pfam" id="PF12874">
    <property type="entry name" value="zf-met"/>
    <property type="match status" value="4"/>
</dbReference>
<evidence type="ECO:0000259" key="8">
    <source>
        <dbReference type="SMART" id="SM00451"/>
    </source>
</evidence>
<dbReference type="SMART" id="SM00355">
    <property type="entry name" value="ZnF_C2H2"/>
    <property type="match status" value="4"/>
</dbReference>
<dbReference type="EMBL" id="OIVN01003469">
    <property type="protein sequence ID" value="SPD11470.1"/>
    <property type="molecule type" value="Genomic_DNA"/>
</dbReference>
<dbReference type="PANTHER" id="PTHR46144">
    <property type="entry name" value="ZINC FINGER PROTEIN 385B-LIKE"/>
    <property type="match status" value="1"/>
</dbReference>
<evidence type="ECO:0000256" key="3">
    <source>
        <dbReference type="ARBA" id="ARBA00022737"/>
    </source>
</evidence>
<evidence type="ECO:0000256" key="6">
    <source>
        <dbReference type="ARBA" id="ARBA00023242"/>
    </source>
</evidence>
<feature type="domain" description="C2H2-type" evidence="7">
    <location>
        <begin position="170"/>
        <end position="194"/>
    </location>
</feature>
<dbReference type="InterPro" id="IPR036236">
    <property type="entry name" value="Znf_C2H2_sf"/>
</dbReference>
<dbReference type="PANTHER" id="PTHR46144:SF6">
    <property type="entry name" value="C2H2-TYPE DOMAIN-CONTAINING PROTEIN"/>
    <property type="match status" value="1"/>
</dbReference>
<dbReference type="SMART" id="SM00451">
    <property type="entry name" value="ZnF_U1"/>
    <property type="match status" value="4"/>
</dbReference>
<protein>
    <recommendedName>
        <fullName evidence="10">U1-type domain-containing protein</fullName>
    </recommendedName>
</protein>
<keyword evidence="5" id="KW-0862">Zinc</keyword>
<feature type="domain" description="U1-type" evidence="8">
    <location>
        <begin position="237"/>
        <end position="271"/>
    </location>
</feature>
<dbReference type="GO" id="GO:0005634">
    <property type="term" value="C:nucleus"/>
    <property type="evidence" value="ECO:0007669"/>
    <property type="project" value="UniProtKB-SubCell"/>
</dbReference>
<keyword evidence="6" id="KW-0539">Nucleus</keyword>
<dbReference type="GO" id="GO:0008270">
    <property type="term" value="F:zinc ion binding"/>
    <property type="evidence" value="ECO:0007669"/>
    <property type="project" value="UniProtKB-KW"/>
</dbReference>
<dbReference type="Gene3D" id="3.30.160.60">
    <property type="entry name" value="Classic Zinc Finger"/>
    <property type="match status" value="4"/>
</dbReference>
<dbReference type="InterPro" id="IPR051868">
    <property type="entry name" value="ZN346_ZMAT4"/>
</dbReference>
<accession>A0A2N9HIF4</accession>
<evidence type="ECO:0000256" key="4">
    <source>
        <dbReference type="ARBA" id="ARBA00022771"/>
    </source>
</evidence>
<keyword evidence="3" id="KW-0677">Repeat</keyword>
<feature type="domain" description="U1-type" evidence="8">
    <location>
        <begin position="167"/>
        <end position="201"/>
    </location>
</feature>
<reference evidence="9" key="1">
    <citation type="submission" date="2018-02" db="EMBL/GenBank/DDBJ databases">
        <authorList>
            <person name="Cohen D.B."/>
            <person name="Kent A.D."/>
        </authorList>
    </citation>
    <scope>NUCLEOTIDE SEQUENCE</scope>
</reference>
<feature type="domain" description="C2H2-type" evidence="7">
    <location>
        <begin position="240"/>
        <end position="264"/>
    </location>
</feature>
<comment type="subcellular location">
    <subcellularLocation>
        <location evidence="1">Nucleus</location>
    </subcellularLocation>
</comment>
<evidence type="ECO:0000256" key="2">
    <source>
        <dbReference type="ARBA" id="ARBA00022723"/>
    </source>
</evidence>
<evidence type="ECO:0008006" key="10">
    <source>
        <dbReference type="Google" id="ProtNLM"/>
    </source>
</evidence>
<sequence>MDYTNRLISQQQTPLNPNPNFNFSSIPHTQLYHQPLPPLSQPSFSTHFSSHTTNPNLFLSFPQPVLPSEPLLHAPGTDPFANSGSYPSTHVGLGSHFQVSEDPNAASQNWVFKQAEPIRYEAVPASNSLHENSIVSTSLTSLWNNYWANQALANDATKIIPKQNKVVQSMWCEVCKIDCNSKEVYEKHILGKKHQKHLQVQLSSMGGQVMFGVSGVATGEDLDTKKRKLLNGSAAVDSVRVCTICNVTCNSLEVFNKHLAGKRHTSQAGLISLDGVGPHIAAVRSQASSTWNKFPVKNKVVQSAWCEVCKINCNSCEVYIKHLSGKKHLKNLEKLSKPMNDVSAPASNALPAPTNPIIGPMENPDANKGKSVAQISVKVAESQVPKEDLETKRRKVLEGGAAAGAVRTCTICNVVCNSQTVFDSHLAGQKHAAMVKKQQAEAGIAMPGPQLITAT</sequence>
<name>A0A2N9HIF4_FAGSY</name>
<feature type="domain" description="C2H2-type" evidence="7">
    <location>
        <begin position="407"/>
        <end position="431"/>
    </location>
</feature>
<evidence type="ECO:0000259" key="7">
    <source>
        <dbReference type="SMART" id="SM00355"/>
    </source>
</evidence>
<feature type="domain" description="U1-type" evidence="8">
    <location>
        <begin position="301"/>
        <end position="335"/>
    </location>
</feature>
<proteinExistence type="predicted"/>
<organism evidence="9">
    <name type="scientific">Fagus sylvatica</name>
    <name type="common">Beechnut</name>
    <dbReference type="NCBI Taxonomy" id="28930"/>
    <lineage>
        <taxon>Eukaryota</taxon>
        <taxon>Viridiplantae</taxon>
        <taxon>Streptophyta</taxon>
        <taxon>Embryophyta</taxon>
        <taxon>Tracheophyta</taxon>
        <taxon>Spermatophyta</taxon>
        <taxon>Magnoliopsida</taxon>
        <taxon>eudicotyledons</taxon>
        <taxon>Gunneridae</taxon>
        <taxon>Pentapetalae</taxon>
        <taxon>rosids</taxon>
        <taxon>fabids</taxon>
        <taxon>Fagales</taxon>
        <taxon>Fagaceae</taxon>
        <taxon>Fagus</taxon>
    </lineage>
</organism>
<dbReference type="SUPFAM" id="SSF57667">
    <property type="entry name" value="beta-beta-alpha zinc fingers"/>
    <property type="match status" value="4"/>
</dbReference>
<dbReference type="InterPro" id="IPR003604">
    <property type="entry name" value="Matrin/U1-like-C_Znf_C2H2"/>
</dbReference>
<keyword evidence="4" id="KW-0863">Zinc-finger</keyword>
<dbReference type="InterPro" id="IPR013087">
    <property type="entry name" value="Znf_C2H2_type"/>
</dbReference>
<evidence type="ECO:0000256" key="1">
    <source>
        <dbReference type="ARBA" id="ARBA00004123"/>
    </source>
</evidence>
<dbReference type="AlphaFoldDB" id="A0A2N9HIF4"/>
<keyword evidence="2" id="KW-0479">Metal-binding</keyword>
<evidence type="ECO:0000256" key="5">
    <source>
        <dbReference type="ARBA" id="ARBA00022833"/>
    </source>
</evidence>
<dbReference type="GO" id="GO:0003676">
    <property type="term" value="F:nucleic acid binding"/>
    <property type="evidence" value="ECO:0007669"/>
    <property type="project" value="InterPro"/>
</dbReference>
<feature type="domain" description="U1-type" evidence="8">
    <location>
        <begin position="404"/>
        <end position="438"/>
    </location>
</feature>
<evidence type="ECO:0000313" key="9">
    <source>
        <dbReference type="EMBL" id="SPD11470.1"/>
    </source>
</evidence>
<feature type="domain" description="C2H2-type" evidence="7">
    <location>
        <begin position="304"/>
        <end position="328"/>
    </location>
</feature>